<dbReference type="InterPro" id="IPR015882">
    <property type="entry name" value="HEX_bac_N"/>
</dbReference>
<protein>
    <recommendedName>
        <fullName evidence="3">beta-N-acetylhexosaminidase</fullName>
        <ecNumber evidence="3">3.2.1.52</ecNumber>
    </recommendedName>
    <alternativeName>
        <fullName evidence="6">Beta-N-acetylhexosaminidase</fullName>
    </alternativeName>
    <alternativeName>
        <fullName evidence="7">N-acetyl-beta-glucosaminidase</fullName>
    </alternativeName>
</protein>
<dbReference type="GO" id="GO:0004563">
    <property type="term" value="F:beta-N-acetylhexosaminidase activity"/>
    <property type="evidence" value="ECO:0007669"/>
    <property type="project" value="UniProtKB-EC"/>
</dbReference>
<evidence type="ECO:0000256" key="6">
    <source>
        <dbReference type="ARBA" id="ARBA00030512"/>
    </source>
</evidence>
<evidence type="ECO:0000256" key="7">
    <source>
        <dbReference type="ARBA" id="ARBA00033000"/>
    </source>
</evidence>
<reference evidence="10" key="1">
    <citation type="submission" date="2021-11" db="EMBL/GenBank/DDBJ databases">
        <authorList>
            <person name="Rodrigo-Torres L."/>
            <person name="Arahal R. D."/>
            <person name="Lucena T."/>
        </authorList>
    </citation>
    <scope>NUCLEOTIDE SEQUENCE</scope>
    <source>
        <strain evidence="10">CECT 7929</strain>
    </source>
</reference>
<dbReference type="RefSeq" id="WP_237464509.1">
    <property type="nucleotide sequence ID" value="NZ_CAKLDI010000001.1"/>
</dbReference>
<keyword evidence="5 10" id="KW-0326">Glycosidase</keyword>
<feature type="domain" description="Glycoside hydrolase family 20 catalytic" evidence="8">
    <location>
        <begin position="262"/>
        <end position="609"/>
    </location>
</feature>
<dbReference type="InterPro" id="IPR015883">
    <property type="entry name" value="Glyco_hydro_20_cat"/>
</dbReference>
<keyword evidence="4 10" id="KW-0378">Hydrolase</keyword>
<dbReference type="Gene3D" id="3.30.379.10">
    <property type="entry name" value="Chitobiase/beta-hexosaminidase domain 2-like"/>
    <property type="match status" value="1"/>
</dbReference>
<comment type="caution">
    <text evidence="10">The sequence shown here is derived from an EMBL/GenBank/DDBJ whole genome shotgun (WGS) entry which is preliminary data.</text>
</comment>
<evidence type="ECO:0000256" key="4">
    <source>
        <dbReference type="ARBA" id="ARBA00022801"/>
    </source>
</evidence>
<comment type="catalytic activity">
    <reaction evidence="1">
        <text>Hydrolysis of terminal non-reducing N-acetyl-D-hexosamine residues in N-acetyl-beta-D-hexosaminides.</text>
        <dbReference type="EC" id="3.2.1.52"/>
    </reaction>
</comment>
<dbReference type="PRINTS" id="PR00738">
    <property type="entry name" value="GLHYDRLASE20"/>
</dbReference>
<feature type="domain" description="Beta-hexosaminidase bacterial type N-terminal" evidence="9">
    <location>
        <begin position="136"/>
        <end position="259"/>
    </location>
</feature>
<dbReference type="Gene3D" id="3.20.20.80">
    <property type="entry name" value="Glycosidases"/>
    <property type="match status" value="1"/>
</dbReference>
<dbReference type="Proteomes" id="UP000838672">
    <property type="component" value="Unassembled WGS sequence"/>
</dbReference>
<dbReference type="PANTHER" id="PTHR22600">
    <property type="entry name" value="BETA-HEXOSAMINIDASE"/>
    <property type="match status" value="1"/>
</dbReference>
<dbReference type="CDD" id="cd06563">
    <property type="entry name" value="GH20_chitobiase-like"/>
    <property type="match status" value="1"/>
</dbReference>
<dbReference type="InterPro" id="IPR029018">
    <property type="entry name" value="Hex-like_dom2"/>
</dbReference>
<evidence type="ECO:0000256" key="3">
    <source>
        <dbReference type="ARBA" id="ARBA00012663"/>
    </source>
</evidence>
<evidence type="ECO:0000256" key="1">
    <source>
        <dbReference type="ARBA" id="ARBA00001231"/>
    </source>
</evidence>
<organism evidence="10 11">
    <name type="scientific">Vibrio stylophorae</name>
    <dbReference type="NCBI Taxonomy" id="659351"/>
    <lineage>
        <taxon>Bacteria</taxon>
        <taxon>Pseudomonadati</taxon>
        <taxon>Pseudomonadota</taxon>
        <taxon>Gammaproteobacteria</taxon>
        <taxon>Vibrionales</taxon>
        <taxon>Vibrionaceae</taxon>
        <taxon>Vibrio</taxon>
    </lineage>
</organism>
<dbReference type="Pfam" id="PF02838">
    <property type="entry name" value="Glyco_hydro_20b"/>
    <property type="match status" value="1"/>
</dbReference>
<dbReference type="EMBL" id="CAKLDI010000001">
    <property type="protein sequence ID" value="CAH0532573.1"/>
    <property type="molecule type" value="Genomic_DNA"/>
</dbReference>
<evidence type="ECO:0000313" key="10">
    <source>
        <dbReference type="EMBL" id="CAH0532573.1"/>
    </source>
</evidence>
<evidence type="ECO:0000313" key="11">
    <source>
        <dbReference type="Proteomes" id="UP000838672"/>
    </source>
</evidence>
<evidence type="ECO:0000256" key="5">
    <source>
        <dbReference type="ARBA" id="ARBA00023295"/>
    </source>
</evidence>
<name>A0ABM8ZQM5_9VIBR</name>
<dbReference type="SUPFAM" id="SSF51445">
    <property type="entry name" value="(Trans)glycosidases"/>
    <property type="match status" value="1"/>
</dbReference>
<gene>
    <name evidence="10" type="primary">exoI</name>
    <name evidence="10" type="ORF">VST7929_00404</name>
</gene>
<dbReference type="InterPro" id="IPR025705">
    <property type="entry name" value="Beta_hexosaminidase_sua/sub"/>
</dbReference>
<dbReference type="SUPFAM" id="SSF55545">
    <property type="entry name" value="beta-N-acetylhexosaminidase-like domain"/>
    <property type="match status" value="1"/>
</dbReference>
<sequence length="639" mass="71495">MSYRVDLTVLSENATHSTLALTLHNLSDTTLIDWQLHFSYSRYIDPAELSGALVSQVGSYCCFKPTAQPSLLPNGHYCIKFTVRTEPFRYHTHGIGDAYLTIGNDSTPIPAEVTPLDIGTVTHRDDEVLSPGVRDINVIPKPQLQIAKAGILPLNATVAIASCADAADAAATWLAEELSQHIGEPIRLATQGQILFQYSTSLAKGAYQLDITTSKVVILAADAGGFHSAAATLLQLVNSTPAHGKNNGFFLPCVEIKDAPRFVYRGMMLDCARHFHPVSRVKRLINQLAHYKFNYFHWHLTDDEGWRLEIKAYPELTEIGAWRGPHEVMEPQYSLLSQRHGGYYSQQEVREIIAYASARGITVIPEIDVPGHSRAAIKSLPELLVDAEDKSQYRSIQWFEDNILSPGLATTYEFLDTVIDEVCELFPSPFIHVGADEVPQGVWTDSPACKAMMDEHGYSDPKELQGHMLRYLEQKIQAKGRRMMGWEEATKGDKVSEDTIIFSWLSEEAGLACAKKGFDVVMQPGQFTYLDMAQGYQPSEPGADWACPAPLRHVYSYEPLADLPASDPVRAHILGVQAALWCEFVNNQSRLDFMLFPRLIALSEVCWTENKQRNWDDFLARLNGQLPWLDRQGINYRPL</sequence>
<evidence type="ECO:0000259" key="9">
    <source>
        <dbReference type="Pfam" id="PF02838"/>
    </source>
</evidence>
<dbReference type="PANTHER" id="PTHR22600:SF57">
    <property type="entry name" value="BETA-N-ACETYLHEXOSAMINIDASE"/>
    <property type="match status" value="1"/>
</dbReference>
<keyword evidence="11" id="KW-1185">Reference proteome</keyword>
<comment type="similarity">
    <text evidence="2">Belongs to the glycosyl hydrolase 20 family.</text>
</comment>
<dbReference type="Pfam" id="PF00728">
    <property type="entry name" value="Glyco_hydro_20"/>
    <property type="match status" value="1"/>
</dbReference>
<dbReference type="EC" id="3.2.1.52" evidence="3"/>
<evidence type="ECO:0000259" key="8">
    <source>
        <dbReference type="Pfam" id="PF00728"/>
    </source>
</evidence>
<dbReference type="InterPro" id="IPR017853">
    <property type="entry name" value="GH"/>
</dbReference>
<accession>A0ABM8ZQM5</accession>
<proteinExistence type="inferred from homology"/>
<evidence type="ECO:0000256" key="2">
    <source>
        <dbReference type="ARBA" id="ARBA00006285"/>
    </source>
</evidence>